<name>A0A9D4MAP0_DREPO</name>
<reference evidence="1" key="1">
    <citation type="journal article" date="2019" name="bioRxiv">
        <title>The Genome of the Zebra Mussel, Dreissena polymorpha: A Resource for Invasive Species Research.</title>
        <authorList>
            <person name="McCartney M.A."/>
            <person name="Auch B."/>
            <person name="Kono T."/>
            <person name="Mallez S."/>
            <person name="Zhang Y."/>
            <person name="Obille A."/>
            <person name="Becker A."/>
            <person name="Abrahante J.E."/>
            <person name="Garbe J."/>
            <person name="Badalamenti J.P."/>
            <person name="Herman A."/>
            <person name="Mangelson H."/>
            <person name="Liachko I."/>
            <person name="Sullivan S."/>
            <person name="Sone E.D."/>
            <person name="Koren S."/>
            <person name="Silverstein K.A.T."/>
            <person name="Beckman K.B."/>
            <person name="Gohl D.M."/>
        </authorList>
    </citation>
    <scope>NUCLEOTIDE SEQUENCE</scope>
    <source>
        <strain evidence="1">Duluth1</strain>
        <tissue evidence="1">Whole animal</tissue>
    </source>
</reference>
<dbReference type="InterPro" id="IPR009003">
    <property type="entry name" value="Peptidase_S1_PA"/>
</dbReference>
<dbReference type="AlphaFoldDB" id="A0A9D4MAP0"/>
<evidence type="ECO:0000313" key="2">
    <source>
        <dbReference type="Proteomes" id="UP000828390"/>
    </source>
</evidence>
<sequence length="55" mass="6134">MVHTHTKYYYARDVKRLFFLQVGLIENGYLICGGTYVIGTGGVVKVITAAHCLSR</sequence>
<proteinExistence type="predicted"/>
<accession>A0A9D4MAP0</accession>
<comment type="caution">
    <text evidence="1">The sequence shown here is derived from an EMBL/GenBank/DDBJ whole genome shotgun (WGS) entry which is preliminary data.</text>
</comment>
<gene>
    <name evidence="1" type="ORF">DPMN_035489</name>
</gene>
<reference evidence="1" key="2">
    <citation type="submission" date="2020-11" db="EMBL/GenBank/DDBJ databases">
        <authorList>
            <person name="McCartney M.A."/>
            <person name="Auch B."/>
            <person name="Kono T."/>
            <person name="Mallez S."/>
            <person name="Becker A."/>
            <person name="Gohl D.M."/>
            <person name="Silverstein K.A.T."/>
            <person name="Koren S."/>
            <person name="Bechman K.B."/>
            <person name="Herman A."/>
            <person name="Abrahante J.E."/>
            <person name="Garbe J."/>
        </authorList>
    </citation>
    <scope>NUCLEOTIDE SEQUENCE</scope>
    <source>
        <strain evidence="1">Duluth1</strain>
        <tissue evidence="1">Whole animal</tissue>
    </source>
</reference>
<evidence type="ECO:0000313" key="1">
    <source>
        <dbReference type="EMBL" id="KAH3872274.1"/>
    </source>
</evidence>
<organism evidence="1 2">
    <name type="scientific">Dreissena polymorpha</name>
    <name type="common">Zebra mussel</name>
    <name type="synonym">Mytilus polymorpha</name>
    <dbReference type="NCBI Taxonomy" id="45954"/>
    <lineage>
        <taxon>Eukaryota</taxon>
        <taxon>Metazoa</taxon>
        <taxon>Spiralia</taxon>
        <taxon>Lophotrochozoa</taxon>
        <taxon>Mollusca</taxon>
        <taxon>Bivalvia</taxon>
        <taxon>Autobranchia</taxon>
        <taxon>Heteroconchia</taxon>
        <taxon>Euheterodonta</taxon>
        <taxon>Imparidentia</taxon>
        <taxon>Neoheterodontei</taxon>
        <taxon>Myida</taxon>
        <taxon>Dreissenoidea</taxon>
        <taxon>Dreissenidae</taxon>
        <taxon>Dreissena</taxon>
    </lineage>
</organism>
<protein>
    <recommendedName>
        <fullName evidence="3">Peptidase S1 domain-containing protein</fullName>
    </recommendedName>
</protein>
<dbReference type="Proteomes" id="UP000828390">
    <property type="component" value="Unassembled WGS sequence"/>
</dbReference>
<dbReference type="SUPFAM" id="SSF50494">
    <property type="entry name" value="Trypsin-like serine proteases"/>
    <property type="match status" value="1"/>
</dbReference>
<evidence type="ECO:0008006" key="3">
    <source>
        <dbReference type="Google" id="ProtNLM"/>
    </source>
</evidence>
<keyword evidence="2" id="KW-1185">Reference proteome</keyword>
<dbReference type="EMBL" id="JAIWYP010000002">
    <property type="protein sequence ID" value="KAH3872274.1"/>
    <property type="molecule type" value="Genomic_DNA"/>
</dbReference>